<dbReference type="GO" id="GO:0000723">
    <property type="term" value="P:telomere maintenance"/>
    <property type="evidence" value="ECO:0007669"/>
    <property type="project" value="TreeGrafter"/>
</dbReference>
<accession>A0A085MEF0</accession>
<evidence type="ECO:0008006" key="3">
    <source>
        <dbReference type="Google" id="ProtNLM"/>
    </source>
</evidence>
<dbReference type="PANTHER" id="PTHR22928:SF3">
    <property type="entry name" value="TELOMERE-ASSOCIATED PROTEIN RIF1"/>
    <property type="match status" value="1"/>
</dbReference>
<dbReference type="Proteomes" id="UP000030764">
    <property type="component" value="Unassembled WGS sequence"/>
</dbReference>
<proteinExistence type="predicted"/>
<evidence type="ECO:0000313" key="1">
    <source>
        <dbReference type="EMBL" id="KFD55596.1"/>
    </source>
</evidence>
<dbReference type="GO" id="GO:0005634">
    <property type="term" value="C:nucleus"/>
    <property type="evidence" value="ECO:0007669"/>
    <property type="project" value="TreeGrafter"/>
</dbReference>
<organism evidence="1 2">
    <name type="scientific">Trichuris suis</name>
    <name type="common">pig whipworm</name>
    <dbReference type="NCBI Taxonomy" id="68888"/>
    <lineage>
        <taxon>Eukaryota</taxon>
        <taxon>Metazoa</taxon>
        <taxon>Ecdysozoa</taxon>
        <taxon>Nematoda</taxon>
        <taxon>Enoplea</taxon>
        <taxon>Dorylaimia</taxon>
        <taxon>Trichinellida</taxon>
        <taxon>Trichuridae</taxon>
        <taxon>Trichuris</taxon>
    </lineage>
</organism>
<protein>
    <recommendedName>
        <fullName evidence="3">Telomere-associated protein Rif1 N-terminal domain-containing protein</fullName>
    </recommendedName>
</protein>
<keyword evidence="2" id="KW-1185">Reference proteome</keyword>
<reference evidence="1 2" key="1">
    <citation type="journal article" date="2014" name="Nat. Genet.">
        <title>Genome and transcriptome of the porcine whipworm Trichuris suis.</title>
        <authorList>
            <person name="Jex A.R."/>
            <person name="Nejsum P."/>
            <person name="Schwarz E.M."/>
            <person name="Hu L."/>
            <person name="Young N.D."/>
            <person name="Hall R.S."/>
            <person name="Korhonen P.K."/>
            <person name="Liao S."/>
            <person name="Thamsborg S."/>
            <person name="Xia J."/>
            <person name="Xu P."/>
            <person name="Wang S."/>
            <person name="Scheerlinck J.P."/>
            <person name="Hofmann A."/>
            <person name="Sternberg P.W."/>
            <person name="Wang J."/>
            <person name="Gasser R.B."/>
        </authorList>
    </citation>
    <scope>NUCLEOTIDE SEQUENCE [LARGE SCALE GENOMIC DNA]</scope>
    <source>
        <strain evidence="1">DCEP-RM93M</strain>
    </source>
</reference>
<sequence length="1332" mass="147616">MLNGHSLHSLPTVRKAAEKVAAQIVSDLASSDADVVVKSVDLLYMIVKEQSPLGIFTLDSSTLQLLAAGLLNVIKNSENTVPTVSKAFDCLLDSFMECVWSSVVPQIANVLFKLSVRRGNCRLPIGRVVALIERLSCMQFSECDVESWTCITLFALKLALDCDVSVGKAGLNFMRYLASSKTSFSSEIQFAEAAMLILESSAPLLKVERGLHLIAVCSCLLQCCFSSPTLDGHRLVTSFAKAMLPVFSSSEKRLQIAAFCLWDELVQAMAIAEKEMFRAETVQQLMLPYIQVKFVGRNDRLVKMKSWWNLLLNFREHLEDHFEMVCYPFLKFCLGADDSGAPTADLNIEGNDQDVTVDYLPEVLANFLLTNPSGHFDFPRLAPLPVPCFSKVPTVADHADIILEALLVVAPLCCDGQKDFVTACWVTIFDCVGAASGVIAQERRYALCERCVVQFGHFLHKCQIHTDELTVLLSLLVPRYMHFPLLQLPLVEENHRTVSFVGLYLISIVLCKDRASSVDLVRTRKLKNWLNTNVDEIVKLIILDDRASQLLACFYEEAVMLLADDYCCALYYAWRSIVTSLLGNWDKVEKEATSKLSLWLSYAFKHAPYLNKQVELKCVFNHWRLLLDVCPPNSFEMLCIQLVNMAEFSDNSNLSGQNAIFLHCCTKMLCILVSKLGLHTRGPVNWQSPEVPAKTLRQECGHACLRFYCFLVRAFATELQESNHAISAFDEATLIGLFQFVKDVCLTIRDRNEIIAVLKHLTASVSHLVVISDSFVQFSKRTLREQIYPYVQFCLGTVKRRYHGPYDPAFLRIIAQLLTTLLCHKYVNMRRLGLRFWQQTFRNCPLTLPCLRQLKDALERSSSLSCLSDSSPEIEWSTSATGVSVTPCASRKLSPPLNVKMNCGSVLSKKRSKNAENVSPKRRFVVSGNAHDQLVGIRRQLLPGKELGENSPIFIALPSPTKLPLVARMPRISNGSDAPLSAVSASNEDIFDSNTISTINVGETSLRRSQPSTDTQDVDNICNGQMSSESVVGNGQVPNLPSCASSTSCQDSEIERSSPCNSLHEGSTDDVFSSSSGIVTETISSTTSTIEYGNCNSAAPLFPELIDCAESVDILAPLLTSSVCCAGLRKVFNDCSIHTIGDFARLSSYAVQKFPIKEPKVSLAKSALRRLHTLLTATGVRMSSSDVTLTEDAVHFAAKSSGPSILSSEAIETLRGAIKNASNLLENCQKGQSVVVLLTAAEILESSAKDLIHAVKRHLTLFLLSAIPSELTVLRLRTNNLRVITLLKFISYADPSALNRASLYLRRSYGRGTKNITCNIENFHSDYFLMFV</sequence>
<name>A0A085MEF0_9BILA</name>
<dbReference type="PANTHER" id="PTHR22928">
    <property type="entry name" value="TELOMERE-ASSOCIATED PROTEIN RIF1"/>
    <property type="match status" value="1"/>
</dbReference>
<gene>
    <name evidence="1" type="ORF">M513_03648</name>
</gene>
<evidence type="ECO:0000313" key="2">
    <source>
        <dbReference type="Proteomes" id="UP000030764"/>
    </source>
</evidence>
<dbReference type="GO" id="GO:0140445">
    <property type="term" value="C:chromosome, telomeric repeat region"/>
    <property type="evidence" value="ECO:0007669"/>
    <property type="project" value="TreeGrafter"/>
</dbReference>
<dbReference type="EMBL" id="KL363199">
    <property type="protein sequence ID" value="KFD55596.1"/>
    <property type="molecule type" value="Genomic_DNA"/>
</dbReference>